<evidence type="ECO:0000313" key="3">
    <source>
        <dbReference type="Proteomes" id="UP001595710"/>
    </source>
</evidence>
<keyword evidence="3" id="KW-1185">Reference proteome</keyword>
<feature type="domain" description="YchJ-like middle NTF2-like" evidence="1">
    <location>
        <begin position="5"/>
        <end position="96"/>
    </location>
</feature>
<dbReference type="Proteomes" id="UP001595710">
    <property type="component" value="Unassembled WGS sequence"/>
</dbReference>
<protein>
    <submittedName>
        <fullName evidence="2">YchJ family protein</fullName>
    </submittedName>
</protein>
<dbReference type="InterPro" id="IPR032710">
    <property type="entry name" value="NTF2-like_dom_sf"/>
</dbReference>
<reference evidence="3" key="1">
    <citation type="journal article" date="2019" name="Int. J. Syst. Evol. Microbiol.">
        <title>The Global Catalogue of Microorganisms (GCM) 10K type strain sequencing project: providing services to taxonomists for standard genome sequencing and annotation.</title>
        <authorList>
            <consortium name="The Broad Institute Genomics Platform"/>
            <consortium name="The Broad Institute Genome Sequencing Center for Infectious Disease"/>
            <person name="Wu L."/>
            <person name="Ma J."/>
        </authorList>
    </citation>
    <scope>NUCLEOTIDE SEQUENCE [LARGE SCALE GENOMIC DNA]</scope>
    <source>
        <strain evidence="3">CECT 8288</strain>
    </source>
</reference>
<organism evidence="2 3">
    <name type="scientific">Reinekea marina</name>
    <dbReference type="NCBI Taxonomy" id="1310421"/>
    <lineage>
        <taxon>Bacteria</taxon>
        <taxon>Pseudomonadati</taxon>
        <taxon>Pseudomonadota</taxon>
        <taxon>Gammaproteobacteria</taxon>
        <taxon>Oceanospirillales</taxon>
        <taxon>Saccharospirillaceae</taxon>
        <taxon>Reinekea</taxon>
    </lineage>
</organism>
<gene>
    <name evidence="2" type="ORF">ACFOND_12330</name>
</gene>
<proteinExistence type="predicted"/>
<dbReference type="SUPFAM" id="SSF54427">
    <property type="entry name" value="NTF2-like"/>
    <property type="match status" value="1"/>
</dbReference>
<sequence>MLPKTVEALMRSRYSAYVVGNADYVMKTWLKEHRPELSRNELLTTKWIRLEVISAKQGLKIGFVEFKAYFEDGDKERCLHEHSSFRKIKNRWFYDQAVDEA</sequence>
<evidence type="ECO:0000259" key="1">
    <source>
        <dbReference type="Pfam" id="PF17775"/>
    </source>
</evidence>
<accession>A0ABV7WT06</accession>
<evidence type="ECO:0000313" key="2">
    <source>
        <dbReference type="EMBL" id="MFC3702428.1"/>
    </source>
</evidence>
<dbReference type="Gene3D" id="3.10.450.50">
    <property type="match status" value="1"/>
</dbReference>
<dbReference type="Pfam" id="PF17775">
    <property type="entry name" value="YchJ_M-like"/>
    <property type="match status" value="1"/>
</dbReference>
<dbReference type="EMBL" id="JBHRYN010000012">
    <property type="protein sequence ID" value="MFC3702428.1"/>
    <property type="molecule type" value="Genomic_DNA"/>
</dbReference>
<comment type="caution">
    <text evidence="2">The sequence shown here is derived from an EMBL/GenBank/DDBJ whole genome shotgun (WGS) entry which is preliminary data.</text>
</comment>
<dbReference type="InterPro" id="IPR048469">
    <property type="entry name" value="YchJ-like_M"/>
</dbReference>
<name>A0ABV7WT06_9GAMM</name>